<sequence>YHWTGALPHSEMPIWQYTTATLDQQEASMPFYGYSSLISSFLPSHSPYSSTFPSPSLQVFHEDSGYPRPVSKQRVHVSNKSPQNSPAEPSEITDIEEIMEDEDSDNYSWEPKSATSASSASSKPRLKRRQSNKEPLKISKRTHTIVKKNYRERLNDKIADLATYLFETSSDSHSKPSKSLVMTRAKERLRQLEARNKALQGEVVKLRQRIAILDHIVTSKGEAVPRNPE</sequence>
<reference evidence="4 5" key="1">
    <citation type="submission" date="2018-05" db="EMBL/GenBank/DDBJ databases">
        <title>Genome sequencing and assembly of the regulated plant pathogen Lachnellula willkommii and related sister species for the development of diagnostic species identification markers.</title>
        <authorList>
            <person name="Giroux E."/>
            <person name="Bilodeau G."/>
        </authorList>
    </citation>
    <scope>NUCLEOTIDE SEQUENCE [LARGE SCALE GENOMIC DNA]</scope>
    <source>
        <strain evidence="4 5">CBS 172.35</strain>
    </source>
</reference>
<dbReference type="Gene3D" id="4.10.280.10">
    <property type="entry name" value="Helix-loop-helix DNA-binding domain"/>
    <property type="match status" value="1"/>
</dbReference>
<feature type="compositionally biased region" description="Polar residues" evidence="2">
    <location>
        <begin position="78"/>
        <end position="87"/>
    </location>
</feature>
<dbReference type="EMBL" id="QGML01000150">
    <property type="protein sequence ID" value="TVY93330.1"/>
    <property type="molecule type" value="Genomic_DNA"/>
</dbReference>
<protein>
    <recommendedName>
        <fullName evidence="3">BHLH domain-containing protein</fullName>
    </recommendedName>
</protein>
<feature type="compositionally biased region" description="Acidic residues" evidence="2">
    <location>
        <begin position="91"/>
        <end position="105"/>
    </location>
</feature>
<proteinExistence type="predicted"/>
<feature type="non-terminal residue" evidence="4">
    <location>
        <position position="1"/>
    </location>
</feature>
<accession>A0A559MK54</accession>
<keyword evidence="5" id="KW-1185">Reference proteome</keyword>
<evidence type="ECO:0000256" key="2">
    <source>
        <dbReference type="SAM" id="MobiDB-lite"/>
    </source>
</evidence>
<dbReference type="InterPro" id="IPR011598">
    <property type="entry name" value="bHLH_dom"/>
</dbReference>
<feature type="domain" description="BHLH" evidence="3">
    <location>
        <begin position="138"/>
        <end position="192"/>
    </location>
</feature>
<feature type="region of interest" description="Disordered" evidence="2">
    <location>
        <begin position="63"/>
        <end position="141"/>
    </location>
</feature>
<evidence type="ECO:0000313" key="4">
    <source>
        <dbReference type="EMBL" id="TVY93330.1"/>
    </source>
</evidence>
<dbReference type="GO" id="GO:0046983">
    <property type="term" value="F:protein dimerization activity"/>
    <property type="evidence" value="ECO:0007669"/>
    <property type="project" value="InterPro"/>
</dbReference>
<organism evidence="4 5">
    <name type="scientific">Lachnellula willkommii</name>
    <dbReference type="NCBI Taxonomy" id="215461"/>
    <lineage>
        <taxon>Eukaryota</taxon>
        <taxon>Fungi</taxon>
        <taxon>Dikarya</taxon>
        <taxon>Ascomycota</taxon>
        <taxon>Pezizomycotina</taxon>
        <taxon>Leotiomycetes</taxon>
        <taxon>Helotiales</taxon>
        <taxon>Lachnaceae</taxon>
        <taxon>Lachnellula</taxon>
    </lineage>
</organism>
<evidence type="ECO:0000259" key="3">
    <source>
        <dbReference type="PROSITE" id="PS50888"/>
    </source>
</evidence>
<dbReference type="PROSITE" id="PS50888">
    <property type="entry name" value="BHLH"/>
    <property type="match status" value="1"/>
</dbReference>
<dbReference type="SUPFAM" id="SSF47459">
    <property type="entry name" value="HLH, helix-loop-helix DNA-binding domain"/>
    <property type="match status" value="1"/>
</dbReference>
<keyword evidence="1" id="KW-0175">Coiled coil</keyword>
<evidence type="ECO:0000313" key="5">
    <source>
        <dbReference type="Proteomes" id="UP000315522"/>
    </source>
</evidence>
<feature type="compositionally biased region" description="Low complexity" evidence="2">
    <location>
        <begin position="113"/>
        <end position="122"/>
    </location>
</feature>
<evidence type="ECO:0000256" key="1">
    <source>
        <dbReference type="SAM" id="Coils"/>
    </source>
</evidence>
<dbReference type="InterPro" id="IPR036638">
    <property type="entry name" value="HLH_DNA-bd_sf"/>
</dbReference>
<dbReference type="AlphaFoldDB" id="A0A559MK54"/>
<gene>
    <name evidence="4" type="ORF">LAWI1_G001553</name>
</gene>
<dbReference type="Proteomes" id="UP000315522">
    <property type="component" value="Unassembled WGS sequence"/>
</dbReference>
<name>A0A559MK54_9HELO</name>
<dbReference type="Pfam" id="PF00010">
    <property type="entry name" value="HLH"/>
    <property type="match status" value="1"/>
</dbReference>
<comment type="caution">
    <text evidence="4">The sequence shown here is derived from an EMBL/GenBank/DDBJ whole genome shotgun (WGS) entry which is preliminary data.</text>
</comment>
<dbReference type="SMART" id="SM00353">
    <property type="entry name" value="HLH"/>
    <property type="match status" value="1"/>
</dbReference>
<feature type="coiled-coil region" evidence="1">
    <location>
        <begin position="182"/>
        <end position="209"/>
    </location>
</feature>